<feature type="non-terminal residue" evidence="2">
    <location>
        <position position="25"/>
    </location>
</feature>
<sequence length="25" mass="2610">MAVNSVTTSNVRWYNGNPTGDGVGL</sequence>
<organism evidence="2">
    <name type="scientific">marine sediment metagenome</name>
    <dbReference type="NCBI Taxonomy" id="412755"/>
    <lineage>
        <taxon>unclassified sequences</taxon>
        <taxon>metagenomes</taxon>
        <taxon>ecological metagenomes</taxon>
    </lineage>
</organism>
<evidence type="ECO:0000256" key="1">
    <source>
        <dbReference type="SAM" id="MobiDB-lite"/>
    </source>
</evidence>
<name>A0A0F9DTJ9_9ZZZZ</name>
<gene>
    <name evidence="2" type="ORF">LCGC14_2449720</name>
</gene>
<dbReference type="AlphaFoldDB" id="A0A0F9DTJ9"/>
<dbReference type="EMBL" id="LAZR01037885">
    <property type="protein sequence ID" value="KKL21011.1"/>
    <property type="molecule type" value="Genomic_DNA"/>
</dbReference>
<feature type="compositionally biased region" description="Polar residues" evidence="1">
    <location>
        <begin position="1"/>
        <end position="18"/>
    </location>
</feature>
<comment type="caution">
    <text evidence="2">The sequence shown here is derived from an EMBL/GenBank/DDBJ whole genome shotgun (WGS) entry which is preliminary data.</text>
</comment>
<accession>A0A0F9DTJ9</accession>
<protein>
    <submittedName>
        <fullName evidence="2">Uncharacterized protein</fullName>
    </submittedName>
</protein>
<proteinExistence type="predicted"/>
<reference evidence="2" key="1">
    <citation type="journal article" date="2015" name="Nature">
        <title>Complex archaea that bridge the gap between prokaryotes and eukaryotes.</title>
        <authorList>
            <person name="Spang A."/>
            <person name="Saw J.H."/>
            <person name="Jorgensen S.L."/>
            <person name="Zaremba-Niedzwiedzka K."/>
            <person name="Martijn J."/>
            <person name="Lind A.E."/>
            <person name="van Eijk R."/>
            <person name="Schleper C."/>
            <person name="Guy L."/>
            <person name="Ettema T.J."/>
        </authorList>
    </citation>
    <scope>NUCLEOTIDE SEQUENCE</scope>
</reference>
<evidence type="ECO:0000313" key="2">
    <source>
        <dbReference type="EMBL" id="KKL21011.1"/>
    </source>
</evidence>
<feature type="region of interest" description="Disordered" evidence="1">
    <location>
        <begin position="1"/>
        <end position="25"/>
    </location>
</feature>